<dbReference type="RefSeq" id="WP_316001162.1">
    <property type="nucleotide sequence ID" value="NZ_JAWDIU010000002.1"/>
</dbReference>
<evidence type="ECO:0000256" key="1">
    <source>
        <dbReference type="SAM" id="MobiDB-lite"/>
    </source>
</evidence>
<dbReference type="SUPFAM" id="SSF51161">
    <property type="entry name" value="Trimeric LpxA-like enzymes"/>
    <property type="match status" value="1"/>
</dbReference>
<dbReference type="PANTHER" id="PTHR13061:SF29">
    <property type="entry name" value="GAMMA CARBONIC ANHYDRASE-LIKE 1, MITOCHONDRIAL-RELATED"/>
    <property type="match status" value="1"/>
</dbReference>
<comment type="caution">
    <text evidence="2">The sequence shown here is derived from an EMBL/GenBank/DDBJ whole genome shotgun (WGS) entry which is preliminary data.</text>
</comment>
<dbReference type="CDD" id="cd04645">
    <property type="entry name" value="LbH_gamma_CA_like"/>
    <property type="match status" value="1"/>
</dbReference>
<feature type="region of interest" description="Disordered" evidence="1">
    <location>
        <begin position="170"/>
        <end position="192"/>
    </location>
</feature>
<sequence>MPIDPLASVLALPGAAPVIDETAFVASGARVVGEVHLAAGASVWYNAVLRGDSAAITIGARSNLQDNVSVHVDAGRPVTIGADVSVGHNAVVHGCTIGDGSLIGMGSVVLSGADIGPGCLIAGGAVVLEGTVVPEGSLVAGVPAKVRRALTPDERAKILRNAQTYLAHVERHRSAEQIPDAATPADGETSGA</sequence>
<protein>
    <submittedName>
        <fullName evidence="2">Gamma carbonic anhydrase family protein</fullName>
    </submittedName>
</protein>
<dbReference type="InterPro" id="IPR011004">
    <property type="entry name" value="Trimer_LpxA-like_sf"/>
</dbReference>
<dbReference type="InterPro" id="IPR047324">
    <property type="entry name" value="LbH_gamma_CA-like"/>
</dbReference>
<dbReference type="InterPro" id="IPR001451">
    <property type="entry name" value="Hexapep"/>
</dbReference>
<dbReference type="Gene3D" id="2.160.10.10">
    <property type="entry name" value="Hexapeptide repeat proteins"/>
    <property type="match status" value="1"/>
</dbReference>
<evidence type="ECO:0000313" key="2">
    <source>
        <dbReference type="EMBL" id="MDU0326655.1"/>
    </source>
</evidence>
<dbReference type="Pfam" id="PF00132">
    <property type="entry name" value="Hexapep"/>
    <property type="match status" value="1"/>
</dbReference>
<evidence type="ECO:0000313" key="3">
    <source>
        <dbReference type="Proteomes" id="UP001256673"/>
    </source>
</evidence>
<proteinExistence type="predicted"/>
<name>A0ABU3RUS8_9MICO</name>
<reference evidence="2 3" key="1">
    <citation type="submission" date="2023-09" db="EMBL/GenBank/DDBJ databases">
        <title>Microbacterium fusihabitans sp. nov., Microbacterium phycihabitans sp. nov., and Microbacterium cervinum sp. nov., isolated from dried seaweeds of beach.</title>
        <authorList>
            <person name="Lee S.D."/>
        </authorList>
    </citation>
    <scope>NUCLEOTIDE SEQUENCE [LARGE SCALE GENOMIC DNA]</scope>
    <source>
        <strain evidence="2 3">KSW2-21</strain>
    </source>
</reference>
<gene>
    <name evidence="2" type="ORF">RWH43_07785</name>
</gene>
<keyword evidence="3" id="KW-1185">Reference proteome</keyword>
<dbReference type="InterPro" id="IPR050484">
    <property type="entry name" value="Transf_Hexapept/Carb_Anhydrase"/>
</dbReference>
<dbReference type="Proteomes" id="UP001256673">
    <property type="component" value="Unassembled WGS sequence"/>
</dbReference>
<dbReference type="EMBL" id="JAWDIU010000002">
    <property type="protein sequence ID" value="MDU0326655.1"/>
    <property type="molecule type" value="Genomic_DNA"/>
</dbReference>
<accession>A0ABU3RUS8</accession>
<organism evidence="2 3">
    <name type="scientific">Microbacterium algihabitans</name>
    <dbReference type="NCBI Taxonomy" id="3075992"/>
    <lineage>
        <taxon>Bacteria</taxon>
        <taxon>Bacillati</taxon>
        <taxon>Actinomycetota</taxon>
        <taxon>Actinomycetes</taxon>
        <taxon>Micrococcales</taxon>
        <taxon>Microbacteriaceae</taxon>
        <taxon>Microbacterium</taxon>
    </lineage>
</organism>
<dbReference type="PANTHER" id="PTHR13061">
    <property type="entry name" value="DYNACTIN SUBUNIT P25"/>
    <property type="match status" value="1"/>
</dbReference>